<dbReference type="AlphaFoldDB" id="A0A7R9EXB8"/>
<dbReference type="Pfam" id="PF01490">
    <property type="entry name" value="Aa_trans"/>
    <property type="match status" value="1"/>
</dbReference>
<keyword evidence="5" id="KW-0479">Metal-binding</keyword>
<evidence type="ECO:0000256" key="7">
    <source>
        <dbReference type="ARBA" id="ARBA00022970"/>
    </source>
</evidence>
<evidence type="ECO:0000256" key="3">
    <source>
        <dbReference type="ARBA" id="ARBA00022448"/>
    </source>
</evidence>
<comment type="subcellular location">
    <subcellularLocation>
        <location evidence="1">Late endosome membrane</location>
        <topology evidence="1">Multi-pass membrane protein</topology>
    </subcellularLocation>
    <subcellularLocation>
        <location evidence="2">Lysosome membrane</location>
        <topology evidence="2">Multi-pass membrane protein</topology>
    </subcellularLocation>
</comment>
<gene>
    <name evidence="17" type="ORF">TBIB3V08_LOCUS5112</name>
</gene>
<evidence type="ECO:0000256" key="11">
    <source>
        <dbReference type="ARBA" id="ARBA00023157"/>
    </source>
</evidence>
<evidence type="ECO:0000256" key="2">
    <source>
        <dbReference type="ARBA" id="ARBA00004155"/>
    </source>
</evidence>
<reference evidence="17" key="1">
    <citation type="submission" date="2020-11" db="EMBL/GenBank/DDBJ databases">
        <authorList>
            <person name="Tran Van P."/>
        </authorList>
    </citation>
    <scope>NUCLEOTIDE SEQUENCE</scope>
</reference>
<evidence type="ECO:0000256" key="15">
    <source>
        <dbReference type="SAM" id="Phobius"/>
    </source>
</evidence>
<comment type="similarity">
    <text evidence="14">Belongs to the amino acid/polyamine transporter 2 family. SLC38A9 subfamily.</text>
</comment>
<sequence length="193" mass="21550">MFKGKLATRDQENDNAVYQYFALWNTMMGTTTLAIAWGIDKAGLAAGVILVISIGGLTWFTSRLIIKLYQRHGREIDHFGDLGELCRLLLGRNYELVVKITTVFSMICCIIIYYILMSSFLFDLVNLIHGTLASAYIILFVLVKGILWGVNVDLRDKGSVHLHASVQTGDLPYPDGDVDHVLLHPCHGHNSRA</sequence>
<dbReference type="GO" id="GO:0046872">
    <property type="term" value="F:metal ion binding"/>
    <property type="evidence" value="ECO:0007669"/>
    <property type="project" value="UniProtKB-KW"/>
</dbReference>
<evidence type="ECO:0000256" key="5">
    <source>
        <dbReference type="ARBA" id="ARBA00022723"/>
    </source>
</evidence>
<keyword evidence="3" id="KW-0813">Transport</keyword>
<feature type="transmembrane region" description="Helical" evidence="15">
    <location>
        <begin position="96"/>
        <end position="116"/>
    </location>
</feature>
<evidence type="ECO:0000256" key="1">
    <source>
        <dbReference type="ARBA" id="ARBA00004107"/>
    </source>
</evidence>
<accession>A0A7R9EXB8</accession>
<feature type="domain" description="Amino acid transporter transmembrane" evidence="16">
    <location>
        <begin position="15"/>
        <end position="142"/>
    </location>
</feature>
<dbReference type="InterPro" id="IPR013057">
    <property type="entry name" value="AA_transpt_TM"/>
</dbReference>
<feature type="transmembrane region" description="Helical" evidence="15">
    <location>
        <begin position="128"/>
        <end position="150"/>
    </location>
</feature>
<evidence type="ECO:0000256" key="13">
    <source>
        <dbReference type="ARBA" id="ARBA00023228"/>
    </source>
</evidence>
<evidence type="ECO:0000313" key="17">
    <source>
        <dbReference type="EMBL" id="CAD7442685.1"/>
    </source>
</evidence>
<keyword evidence="9" id="KW-0915">Sodium</keyword>
<dbReference type="PANTHER" id="PTHR22950:SF244">
    <property type="entry name" value="NEUTRAL AMINO ACID TRANSPORTER 9"/>
    <property type="match status" value="1"/>
</dbReference>
<keyword evidence="6" id="KW-0967">Endosome</keyword>
<proteinExistence type="inferred from homology"/>
<evidence type="ECO:0000256" key="12">
    <source>
        <dbReference type="ARBA" id="ARBA00023180"/>
    </source>
</evidence>
<feature type="transmembrane region" description="Helical" evidence="15">
    <location>
        <begin position="21"/>
        <end position="39"/>
    </location>
</feature>
<keyword evidence="4 15" id="KW-0812">Transmembrane</keyword>
<keyword evidence="7" id="KW-0029">Amino-acid transport</keyword>
<keyword evidence="11" id="KW-1015">Disulfide bond</keyword>
<keyword evidence="12" id="KW-0325">Glycoprotein</keyword>
<dbReference type="GO" id="GO:0031902">
    <property type="term" value="C:late endosome membrane"/>
    <property type="evidence" value="ECO:0007669"/>
    <property type="project" value="UniProtKB-SubCell"/>
</dbReference>
<evidence type="ECO:0000256" key="14">
    <source>
        <dbReference type="ARBA" id="ARBA00038442"/>
    </source>
</evidence>
<keyword evidence="10 15" id="KW-0472">Membrane</keyword>
<dbReference type="GO" id="GO:0005765">
    <property type="term" value="C:lysosomal membrane"/>
    <property type="evidence" value="ECO:0007669"/>
    <property type="project" value="UniProtKB-SubCell"/>
</dbReference>
<evidence type="ECO:0000256" key="10">
    <source>
        <dbReference type="ARBA" id="ARBA00023136"/>
    </source>
</evidence>
<organism evidence="17">
    <name type="scientific">Timema bartmani</name>
    <dbReference type="NCBI Taxonomy" id="61472"/>
    <lineage>
        <taxon>Eukaryota</taxon>
        <taxon>Metazoa</taxon>
        <taxon>Ecdysozoa</taxon>
        <taxon>Arthropoda</taxon>
        <taxon>Hexapoda</taxon>
        <taxon>Insecta</taxon>
        <taxon>Pterygota</taxon>
        <taxon>Neoptera</taxon>
        <taxon>Polyneoptera</taxon>
        <taxon>Phasmatodea</taxon>
        <taxon>Timematodea</taxon>
        <taxon>Timematoidea</taxon>
        <taxon>Timematidae</taxon>
        <taxon>Timema</taxon>
    </lineage>
</organism>
<name>A0A7R9EXB8_9NEOP</name>
<protein>
    <recommendedName>
        <fullName evidence="16">Amino acid transporter transmembrane domain-containing protein</fullName>
    </recommendedName>
</protein>
<dbReference type="EMBL" id="OD565817">
    <property type="protein sequence ID" value="CAD7442685.1"/>
    <property type="molecule type" value="Genomic_DNA"/>
</dbReference>
<evidence type="ECO:0000256" key="9">
    <source>
        <dbReference type="ARBA" id="ARBA00023053"/>
    </source>
</evidence>
<dbReference type="GO" id="GO:0015179">
    <property type="term" value="F:L-amino acid transmembrane transporter activity"/>
    <property type="evidence" value="ECO:0007669"/>
    <property type="project" value="TreeGrafter"/>
</dbReference>
<evidence type="ECO:0000256" key="4">
    <source>
        <dbReference type="ARBA" id="ARBA00022692"/>
    </source>
</evidence>
<evidence type="ECO:0000259" key="16">
    <source>
        <dbReference type="Pfam" id="PF01490"/>
    </source>
</evidence>
<feature type="transmembrane region" description="Helical" evidence="15">
    <location>
        <begin position="45"/>
        <end position="66"/>
    </location>
</feature>
<keyword evidence="8 15" id="KW-1133">Transmembrane helix</keyword>
<dbReference type="PANTHER" id="PTHR22950">
    <property type="entry name" value="AMINO ACID TRANSPORTER"/>
    <property type="match status" value="1"/>
</dbReference>
<evidence type="ECO:0000256" key="8">
    <source>
        <dbReference type="ARBA" id="ARBA00022989"/>
    </source>
</evidence>
<keyword evidence="13" id="KW-0458">Lysosome</keyword>
<evidence type="ECO:0000256" key="6">
    <source>
        <dbReference type="ARBA" id="ARBA00022753"/>
    </source>
</evidence>